<dbReference type="Gene3D" id="3.90.870.10">
    <property type="entry name" value="DHBP synthase"/>
    <property type="match status" value="1"/>
</dbReference>
<protein>
    <recommendedName>
        <fullName evidence="4 13">Threonylcarbamoyl-AMP synthase</fullName>
        <shortName evidence="13">TC-AMP synthase</shortName>
        <ecNumber evidence="3 13">2.7.7.87</ecNumber>
    </recommendedName>
    <alternativeName>
        <fullName evidence="11 13">L-threonylcarbamoyladenylate synthase</fullName>
    </alternativeName>
</protein>
<evidence type="ECO:0000256" key="9">
    <source>
        <dbReference type="ARBA" id="ARBA00022741"/>
    </source>
</evidence>
<dbReference type="InterPro" id="IPR017945">
    <property type="entry name" value="DHBP_synth_RibB-like_a/b_dom"/>
</dbReference>
<comment type="subcellular location">
    <subcellularLocation>
        <location evidence="1 13">Cytoplasm</location>
    </subcellularLocation>
</comment>
<dbReference type="EMBL" id="JBHRXJ010000001">
    <property type="protein sequence ID" value="MFC3526685.1"/>
    <property type="molecule type" value="Genomic_DNA"/>
</dbReference>
<proteinExistence type="inferred from homology"/>
<keyword evidence="16" id="KW-1185">Reference proteome</keyword>
<evidence type="ECO:0000259" key="14">
    <source>
        <dbReference type="PROSITE" id="PS51163"/>
    </source>
</evidence>
<dbReference type="GO" id="GO:0061710">
    <property type="term" value="F:L-threonylcarbamoyladenylate synthase"/>
    <property type="evidence" value="ECO:0007669"/>
    <property type="project" value="UniProtKB-EC"/>
</dbReference>
<evidence type="ECO:0000256" key="12">
    <source>
        <dbReference type="ARBA" id="ARBA00048366"/>
    </source>
</evidence>
<dbReference type="RefSeq" id="WP_377741970.1">
    <property type="nucleotide sequence ID" value="NZ_JBHRXJ010000001.1"/>
</dbReference>
<evidence type="ECO:0000256" key="5">
    <source>
        <dbReference type="ARBA" id="ARBA00022490"/>
    </source>
</evidence>
<comment type="similarity">
    <text evidence="2 13">Belongs to the SUA5 family.</text>
</comment>
<gene>
    <name evidence="15" type="ORF">ACFOMH_00770</name>
</gene>
<evidence type="ECO:0000256" key="7">
    <source>
        <dbReference type="ARBA" id="ARBA00022694"/>
    </source>
</evidence>
<evidence type="ECO:0000256" key="2">
    <source>
        <dbReference type="ARBA" id="ARBA00007663"/>
    </source>
</evidence>
<dbReference type="InterPro" id="IPR005145">
    <property type="entry name" value="Sua5_C"/>
</dbReference>
<sequence length="350" mass="35982">MASADRQDDRSTGAPAPMARVLRADDPHALDQAAELLARGDVVALPTETVYGLAGVSTRSDAIARIYAVKRRPSHNPLISHVADMAMAERYAHMDEMSFRLAQAFWPGPLTLVLPLRRDAAGGGITPASTAGGDTAALRAPRGFAQGLIARLDLPLAMPSANRSGRISPTSARHVLDDLGANLSLIVDAGPAEIGVESTVARVRRDGIDILRAGVITPDQIAAAAGLEPAQMAGPGTASALAGQGGPLLSPGMLGSHYAPRALLRLEARDVAPGEALITFAGQVLPGQAQAAGVFDLSPSGDLAEAARRLFELLHAADATGAAMIAVAPIPDHGIGVAIRDRLARAAAPR</sequence>
<feature type="domain" description="YrdC-like" evidence="14">
    <location>
        <begin position="27"/>
        <end position="216"/>
    </location>
</feature>
<dbReference type="PIRSF" id="PIRSF004930">
    <property type="entry name" value="Tln_factor_SUA5"/>
    <property type="match status" value="1"/>
</dbReference>
<evidence type="ECO:0000256" key="8">
    <source>
        <dbReference type="ARBA" id="ARBA00022695"/>
    </source>
</evidence>
<comment type="catalytic activity">
    <reaction evidence="12 13">
        <text>L-threonine + hydrogencarbonate + ATP = L-threonylcarbamoyladenylate + diphosphate + H2O</text>
        <dbReference type="Rhea" id="RHEA:36407"/>
        <dbReference type="ChEBI" id="CHEBI:15377"/>
        <dbReference type="ChEBI" id="CHEBI:17544"/>
        <dbReference type="ChEBI" id="CHEBI:30616"/>
        <dbReference type="ChEBI" id="CHEBI:33019"/>
        <dbReference type="ChEBI" id="CHEBI:57926"/>
        <dbReference type="ChEBI" id="CHEBI:73682"/>
        <dbReference type="EC" id="2.7.7.87"/>
    </reaction>
</comment>
<keyword evidence="7 13" id="KW-0819">tRNA processing</keyword>
<dbReference type="PROSITE" id="PS51163">
    <property type="entry name" value="YRDC"/>
    <property type="match status" value="1"/>
</dbReference>
<dbReference type="NCBIfam" id="TIGR00057">
    <property type="entry name" value="L-threonylcarbamoyladenylate synthase"/>
    <property type="match status" value="1"/>
</dbReference>
<evidence type="ECO:0000256" key="1">
    <source>
        <dbReference type="ARBA" id="ARBA00004496"/>
    </source>
</evidence>
<dbReference type="EC" id="2.7.7.87" evidence="3 13"/>
<evidence type="ECO:0000256" key="6">
    <source>
        <dbReference type="ARBA" id="ARBA00022679"/>
    </source>
</evidence>
<comment type="function">
    <text evidence="13">Required for the formation of a threonylcarbamoyl group on adenosine at position 37 (t(6)A37) in tRNAs that read codons beginning with adenine.</text>
</comment>
<keyword evidence="9 13" id="KW-0547">Nucleotide-binding</keyword>
<dbReference type="Proteomes" id="UP001595721">
    <property type="component" value="Unassembled WGS sequence"/>
</dbReference>
<dbReference type="Pfam" id="PF01300">
    <property type="entry name" value="Sua5_yciO_yrdC"/>
    <property type="match status" value="1"/>
</dbReference>
<keyword evidence="5 13" id="KW-0963">Cytoplasm</keyword>
<dbReference type="InterPro" id="IPR050156">
    <property type="entry name" value="TC-AMP_synthase_SUA5"/>
</dbReference>
<reference evidence="16" key="1">
    <citation type="journal article" date="2019" name="Int. J. Syst. Evol. Microbiol.">
        <title>The Global Catalogue of Microorganisms (GCM) 10K type strain sequencing project: providing services to taxonomists for standard genome sequencing and annotation.</title>
        <authorList>
            <consortium name="The Broad Institute Genomics Platform"/>
            <consortium name="The Broad Institute Genome Sequencing Center for Infectious Disease"/>
            <person name="Wu L."/>
            <person name="Ma J."/>
        </authorList>
    </citation>
    <scope>NUCLEOTIDE SEQUENCE [LARGE SCALE GENOMIC DNA]</scope>
    <source>
        <strain evidence="16">KCTC 42899</strain>
    </source>
</reference>
<dbReference type="PANTHER" id="PTHR17490:SF16">
    <property type="entry name" value="THREONYLCARBAMOYL-AMP SYNTHASE"/>
    <property type="match status" value="1"/>
</dbReference>
<dbReference type="Pfam" id="PF03481">
    <property type="entry name" value="Sua5_C"/>
    <property type="match status" value="1"/>
</dbReference>
<evidence type="ECO:0000256" key="3">
    <source>
        <dbReference type="ARBA" id="ARBA00012584"/>
    </source>
</evidence>
<comment type="caution">
    <text evidence="15">The sequence shown here is derived from an EMBL/GenBank/DDBJ whole genome shotgun (WGS) entry which is preliminary data.</text>
</comment>
<evidence type="ECO:0000313" key="16">
    <source>
        <dbReference type="Proteomes" id="UP001595721"/>
    </source>
</evidence>
<name>A0ABV7QXK8_9RHOB</name>
<keyword evidence="10 13" id="KW-0067">ATP-binding</keyword>
<dbReference type="Gene3D" id="3.40.50.11030">
    <property type="entry name" value="Threonylcarbamoyl-AMP synthase, C-terminal domain"/>
    <property type="match status" value="1"/>
</dbReference>
<evidence type="ECO:0000256" key="13">
    <source>
        <dbReference type="PIRNR" id="PIRNR004930"/>
    </source>
</evidence>
<accession>A0ABV7QXK8</accession>
<dbReference type="InterPro" id="IPR010923">
    <property type="entry name" value="T(6)A37_SUA5"/>
</dbReference>
<evidence type="ECO:0000313" key="15">
    <source>
        <dbReference type="EMBL" id="MFC3526685.1"/>
    </source>
</evidence>
<dbReference type="SUPFAM" id="SSF55821">
    <property type="entry name" value="YrdC/RibB"/>
    <property type="match status" value="1"/>
</dbReference>
<keyword evidence="6 13" id="KW-0808">Transferase</keyword>
<evidence type="ECO:0000256" key="11">
    <source>
        <dbReference type="ARBA" id="ARBA00029774"/>
    </source>
</evidence>
<keyword evidence="8 13" id="KW-0548">Nucleotidyltransferase</keyword>
<dbReference type="PANTHER" id="PTHR17490">
    <property type="entry name" value="SUA5"/>
    <property type="match status" value="1"/>
</dbReference>
<dbReference type="InterPro" id="IPR038385">
    <property type="entry name" value="Sua5/YwlC_C"/>
</dbReference>
<dbReference type="InterPro" id="IPR006070">
    <property type="entry name" value="Sua5-like_dom"/>
</dbReference>
<evidence type="ECO:0000256" key="4">
    <source>
        <dbReference type="ARBA" id="ARBA00015492"/>
    </source>
</evidence>
<organism evidence="15 16">
    <name type="scientific">Paracoccus mangrovi</name>
    <dbReference type="NCBI Taxonomy" id="1715645"/>
    <lineage>
        <taxon>Bacteria</taxon>
        <taxon>Pseudomonadati</taxon>
        <taxon>Pseudomonadota</taxon>
        <taxon>Alphaproteobacteria</taxon>
        <taxon>Rhodobacterales</taxon>
        <taxon>Paracoccaceae</taxon>
        <taxon>Paracoccus</taxon>
    </lineage>
</organism>
<evidence type="ECO:0000256" key="10">
    <source>
        <dbReference type="ARBA" id="ARBA00022840"/>
    </source>
</evidence>